<evidence type="ECO:0000313" key="2">
    <source>
        <dbReference type="EMBL" id="CAI2373867.1"/>
    </source>
</evidence>
<organism evidence="2 3">
    <name type="scientific">Euplotes crassus</name>
    <dbReference type="NCBI Taxonomy" id="5936"/>
    <lineage>
        <taxon>Eukaryota</taxon>
        <taxon>Sar</taxon>
        <taxon>Alveolata</taxon>
        <taxon>Ciliophora</taxon>
        <taxon>Intramacronucleata</taxon>
        <taxon>Spirotrichea</taxon>
        <taxon>Hypotrichia</taxon>
        <taxon>Euplotida</taxon>
        <taxon>Euplotidae</taxon>
        <taxon>Moneuplotes</taxon>
    </lineage>
</organism>
<accession>A0AAD2CY93</accession>
<name>A0AAD2CY93_EUPCR</name>
<sequence length="326" mass="39067">MGNNQPQNVWTYEEVSEKYEKAVTTRLEEEAQYKDYEGRRQYTQAYYKEYPEGKFTRNSTLNIDLDKQVHQYFIDYLGYKHLPSIYYLGVKGIHRNFMNKTVFSRFKKYHNRADRIKDNFDRFSNFTNHNFPREVEHLQLEGRNFDFSLFPEEQIQMISQKIKSSIHLKGFKMTTRDLQTVLNANHHLKRICVDSLKISDPDAELELQGSFRNIEEIILPKIGLSNRNIEHIVGHLIAKDEEFNNEIIPNIIRLNLYQKNDEQFLLDMKQKLQRKGFRGVFKTTRSDIALWRGIKRVLGFFWGIGKFMFRVTLFPFAYMYRMIQGH</sequence>
<comment type="caution">
    <text evidence="2">The sequence shown here is derived from an EMBL/GenBank/DDBJ whole genome shotgun (WGS) entry which is preliminary data.</text>
</comment>
<keyword evidence="3" id="KW-1185">Reference proteome</keyword>
<keyword evidence="1" id="KW-0472">Membrane</keyword>
<gene>
    <name evidence="2" type="ORF">ECRASSUSDP1_LOCUS15216</name>
</gene>
<protein>
    <submittedName>
        <fullName evidence="2">Uncharacterized protein</fullName>
    </submittedName>
</protein>
<dbReference type="Proteomes" id="UP001295684">
    <property type="component" value="Unassembled WGS sequence"/>
</dbReference>
<reference evidence="2" key="1">
    <citation type="submission" date="2023-07" db="EMBL/GenBank/DDBJ databases">
        <authorList>
            <consortium name="AG Swart"/>
            <person name="Singh M."/>
            <person name="Singh A."/>
            <person name="Seah K."/>
            <person name="Emmerich C."/>
        </authorList>
    </citation>
    <scope>NUCLEOTIDE SEQUENCE</scope>
    <source>
        <strain evidence="2">DP1</strain>
    </source>
</reference>
<evidence type="ECO:0000313" key="3">
    <source>
        <dbReference type="Proteomes" id="UP001295684"/>
    </source>
</evidence>
<feature type="transmembrane region" description="Helical" evidence="1">
    <location>
        <begin position="300"/>
        <end position="320"/>
    </location>
</feature>
<keyword evidence="1" id="KW-1133">Transmembrane helix</keyword>
<proteinExistence type="predicted"/>
<dbReference type="EMBL" id="CAMPGE010015232">
    <property type="protein sequence ID" value="CAI2373867.1"/>
    <property type="molecule type" value="Genomic_DNA"/>
</dbReference>
<keyword evidence="1" id="KW-0812">Transmembrane</keyword>
<evidence type="ECO:0000256" key="1">
    <source>
        <dbReference type="SAM" id="Phobius"/>
    </source>
</evidence>
<dbReference type="AlphaFoldDB" id="A0AAD2CY93"/>